<organism evidence="7 8">
    <name type="scientific">Gossypium trilobum</name>
    <dbReference type="NCBI Taxonomy" id="34281"/>
    <lineage>
        <taxon>Eukaryota</taxon>
        <taxon>Viridiplantae</taxon>
        <taxon>Streptophyta</taxon>
        <taxon>Embryophyta</taxon>
        <taxon>Tracheophyta</taxon>
        <taxon>Spermatophyta</taxon>
        <taxon>Magnoliopsida</taxon>
        <taxon>eudicotyledons</taxon>
        <taxon>Gunneridae</taxon>
        <taxon>Pentapetalae</taxon>
        <taxon>rosids</taxon>
        <taxon>malvids</taxon>
        <taxon>Malvales</taxon>
        <taxon>Malvaceae</taxon>
        <taxon>Malvoideae</taxon>
        <taxon>Gossypium</taxon>
    </lineage>
</organism>
<dbReference type="EMBL" id="JABEZW010000003">
    <property type="protein sequence ID" value="MBA0760872.1"/>
    <property type="molecule type" value="Genomic_DNA"/>
</dbReference>
<comment type="caution">
    <text evidence="7">The sequence shown here is derived from an EMBL/GenBank/DDBJ whole genome shotgun (WGS) entry which is preliminary data.</text>
</comment>
<sequence length="518" mass="58974">MRSTDSAMKTECNLKSAQQFGHNGKGDKSTSHSRIQRLKAHAKVKALERASNTFKSENPFFLVAMYPSYVDCCHDKRCRLTIPTEFVREHLMKEHRSVTLCNSSGKTWIANFKQSQIGKNQYSYLQTGWGTFVRDNNIQVNDVCAFELINSTEISFKVVIYKGQHANCHQILASEMQYPYTRDNHSQSDEILEQNIEESEDDDTTEILEVISPSLKVREELQSSCPRSHKMMSSTNSAIKTKTLKTQEKFKVLERVRNTFKSENPFFLLVIQPSYVALGHTTNFKLAIPCNFVKENLMKKHCSVILCNSSGKTWIATFKQRKIGKKLTSYLIAGWGTFARDNNIQVGDVCAFELINSIHISFKVVIYQGQHANCHQSLAVTDVFHLGCPEPLTALEKAKAFQMAGAFKSEDPFFVIVLQPSHVHGNKLSVPMNFARKYLTTMHKKVIHLLSDGNSWPVIYDPRFEWSYVFLCNGWHRFAVDNNLEVGDVCVFELTGGIETSMKVTIYKKQAIEDENLG</sequence>
<dbReference type="SMART" id="SM01019">
    <property type="entry name" value="B3"/>
    <property type="match status" value="3"/>
</dbReference>
<dbReference type="GO" id="GO:0003677">
    <property type="term" value="F:DNA binding"/>
    <property type="evidence" value="ECO:0007669"/>
    <property type="project" value="UniProtKB-KW"/>
</dbReference>
<dbReference type="AlphaFoldDB" id="A0A7J9DJF8"/>
<evidence type="ECO:0000256" key="2">
    <source>
        <dbReference type="ARBA" id="ARBA00023015"/>
    </source>
</evidence>
<dbReference type="InterPro" id="IPR003340">
    <property type="entry name" value="B3_DNA-bd"/>
</dbReference>
<proteinExistence type="predicted"/>
<keyword evidence="3" id="KW-0238">DNA-binding</keyword>
<feature type="domain" description="TF-B3" evidence="6">
    <location>
        <begin position="413"/>
        <end position="510"/>
    </location>
</feature>
<protein>
    <recommendedName>
        <fullName evidence="6">TF-B3 domain-containing protein</fullName>
    </recommendedName>
</protein>
<gene>
    <name evidence="7" type="ORF">Gotri_023593</name>
</gene>
<dbReference type="InterPro" id="IPR015300">
    <property type="entry name" value="DNA-bd_pseudobarrel_sf"/>
</dbReference>
<name>A0A7J9DJF8_9ROSI</name>
<feature type="domain" description="TF-B3" evidence="6">
    <location>
        <begin position="65"/>
        <end position="164"/>
    </location>
</feature>
<evidence type="ECO:0000256" key="4">
    <source>
        <dbReference type="ARBA" id="ARBA00023163"/>
    </source>
</evidence>
<dbReference type="PANTHER" id="PTHR31391:SF151">
    <property type="entry name" value="B3 DOMAIN-CONTAINING PROTEIN REM19-LIKE"/>
    <property type="match status" value="1"/>
</dbReference>
<dbReference type="CDD" id="cd10017">
    <property type="entry name" value="B3_DNA"/>
    <property type="match status" value="3"/>
</dbReference>
<evidence type="ECO:0000256" key="3">
    <source>
        <dbReference type="ARBA" id="ARBA00023125"/>
    </source>
</evidence>
<dbReference type="PANTHER" id="PTHR31391">
    <property type="entry name" value="B3 DOMAIN-CONTAINING PROTEIN OS11G0197600-RELATED"/>
    <property type="match status" value="1"/>
</dbReference>
<dbReference type="PROSITE" id="PS50863">
    <property type="entry name" value="B3"/>
    <property type="match status" value="3"/>
</dbReference>
<evidence type="ECO:0000313" key="8">
    <source>
        <dbReference type="Proteomes" id="UP000593568"/>
    </source>
</evidence>
<keyword evidence="4" id="KW-0804">Transcription</keyword>
<evidence type="ECO:0000313" key="7">
    <source>
        <dbReference type="EMBL" id="MBA0760872.1"/>
    </source>
</evidence>
<dbReference type="InterPro" id="IPR044837">
    <property type="entry name" value="REM16-like"/>
</dbReference>
<keyword evidence="2" id="KW-0805">Transcription regulation</keyword>
<dbReference type="Pfam" id="PF02362">
    <property type="entry name" value="B3"/>
    <property type="match status" value="3"/>
</dbReference>
<accession>A0A7J9DJF8</accession>
<dbReference type="Gene3D" id="2.40.330.10">
    <property type="entry name" value="DNA-binding pseudobarrel domain"/>
    <property type="match status" value="3"/>
</dbReference>
<evidence type="ECO:0000256" key="1">
    <source>
        <dbReference type="ARBA" id="ARBA00004123"/>
    </source>
</evidence>
<reference evidence="7 8" key="1">
    <citation type="journal article" date="2019" name="Genome Biol. Evol.">
        <title>Insights into the evolution of the New World diploid cottons (Gossypium, subgenus Houzingenia) based on genome sequencing.</title>
        <authorList>
            <person name="Grover C.E."/>
            <person name="Arick M.A. 2nd"/>
            <person name="Thrash A."/>
            <person name="Conover J.L."/>
            <person name="Sanders W.S."/>
            <person name="Peterson D.G."/>
            <person name="Frelichowski J.E."/>
            <person name="Scheffler J.A."/>
            <person name="Scheffler B.E."/>
            <person name="Wendel J.F."/>
        </authorList>
    </citation>
    <scope>NUCLEOTIDE SEQUENCE [LARGE SCALE GENOMIC DNA]</scope>
    <source>
        <strain evidence="7">8</strain>
        <tissue evidence="7">Leaf</tissue>
    </source>
</reference>
<evidence type="ECO:0000259" key="6">
    <source>
        <dbReference type="PROSITE" id="PS50863"/>
    </source>
</evidence>
<keyword evidence="8" id="KW-1185">Reference proteome</keyword>
<dbReference type="SUPFAM" id="SSF101936">
    <property type="entry name" value="DNA-binding pseudobarrel domain"/>
    <property type="match status" value="3"/>
</dbReference>
<dbReference type="Proteomes" id="UP000593568">
    <property type="component" value="Unassembled WGS sequence"/>
</dbReference>
<comment type="subcellular location">
    <subcellularLocation>
        <location evidence="1">Nucleus</location>
    </subcellularLocation>
</comment>
<keyword evidence="5" id="KW-0539">Nucleus</keyword>
<evidence type="ECO:0000256" key="5">
    <source>
        <dbReference type="ARBA" id="ARBA00023242"/>
    </source>
</evidence>
<dbReference type="GO" id="GO:0005634">
    <property type="term" value="C:nucleus"/>
    <property type="evidence" value="ECO:0007669"/>
    <property type="project" value="UniProtKB-SubCell"/>
</dbReference>
<feature type="domain" description="TF-B3" evidence="6">
    <location>
        <begin position="271"/>
        <end position="370"/>
    </location>
</feature>